<feature type="compositionally biased region" description="Basic and acidic residues" evidence="1">
    <location>
        <begin position="154"/>
        <end position="176"/>
    </location>
</feature>
<comment type="caution">
    <text evidence="2">The sequence shown here is derived from an EMBL/GenBank/DDBJ whole genome shotgun (WGS) entry which is preliminary data.</text>
</comment>
<name>A0A7J3SMJ2_9CREN</name>
<evidence type="ECO:0000313" key="2">
    <source>
        <dbReference type="EMBL" id="HGZ60747.1"/>
    </source>
</evidence>
<accession>A0A7J3SMJ2</accession>
<proteinExistence type="predicted"/>
<organism evidence="2">
    <name type="scientific">Fervidicoccus fontis</name>
    <dbReference type="NCBI Taxonomy" id="683846"/>
    <lineage>
        <taxon>Archaea</taxon>
        <taxon>Thermoproteota</taxon>
        <taxon>Thermoprotei</taxon>
        <taxon>Fervidicoccales</taxon>
        <taxon>Fervidicoccaceae</taxon>
        <taxon>Fervidicoccus</taxon>
    </lineage>
</organism>
<dbReference type="EMBL" id="DTLS01000175">
    <property type="protein sequence ID" value="HGZ60747.1"/>
    <property type="molecule type" value="Genomic_DNA"/>
</dbReference>
<evidence type="ECO:0000256" key="1">
    <source>
        <dbReference type="SAM" id="MobiDB-lite"/>
    </source>
</evidence>
<protein>
    <submittedName>
        <fullName evidence="2">Uncharacterized protein</fullName>
    </submittedName>
</protein>
<reference evidence="2" key="1">
    <citation type="journal article" date="2020" name="mSystems">
        <title>Genome- and Community-Level Interaction Insights into Carbon Utilization and Element Cycling Functions of Hydrothermarchaeota in Hydrothermal Sediment.</title>
        <authorList>
            <person name="Zhou Z."/>
            <person name="Liu Y."/>
            <person name="Xu W."/>
            <person name="Pan J."/>
            <person name="Luo Z.H."/>
            <person name="Li M."/>
        </authorList>
    </citation>
    <scope>NUCLEOTIDE SEQUENCE [LARGE SCALE GENOMIC DNA]</scope>
    <source>
        <strain evidence="2">SpSt-885</strain>
    </source>
</reference>
<feature type="region of interest" description="Disordered" evidence="1">
    <location>
        <begin position="151"/>
        <end position="176"/>
    </location>
</feature>
<sequence length="176" mass="20495">MDKQSLREYLPFNRALERMKEMLLSKWVAFLGDEEFIYRLAYSTGSGMEGFTVHKFNFGNIGSVYLIEETLAFNIWREEQDKELIPPIVTIVTKKSDGSYNIQQISKRNTSREEASNYLLDIIRKTMKTEEVIVEKITLFPGHLERGKKSRAANLEKNHAKSENHEIERSDAGFRK</sequence>
<dbReference type="AlphaFoldDB" id="A0A7J3SMJ2"/>
<gene>
    <name evidence="2" type="ORF">ENW83_06090</name>
</gene>